<evidence type="ECO:0000313" key="10">
    <source>
        <dbReference type="EnsemblMetazoa" id="XP_019764313.1"/>
    </source>
</evidence>
<evidence type="ECO:0008006" key="12">
    <source>
        <dbReference type="Google" id="ProtNLM"/>
    </source>
</evidence>
<feature type="domain" description="C2H2-type" evidence="8">
    <location>
        <begin position="447"/>
        <end position="474"/>
    </location>
</feature>
<evidence type="ECO:0000256" key="2">
    <source>
        <dbReference type="ARBA" id="ARBA00022737"/>
    </source>
</evidence>
<dbReference type="SUPFAM" id="SSF57667">
    <property type="entry name" value="beta-beta-alpha zinc fingers"/>
    <property type="match status" value="1"/>
</dbReference>
<organism evidence="10 11">
    <name type="scientific">Dendroctonus ponderosae</name>
    <name type="common">Mountain pine beetle</name>
    <dbReference type="NCBI Taxonomy" id="77166"/>
    <lineage>
        <taxon>Eukaryota</taxon>
        <taxon>Metazoa</taxon>
        <taxon>Ecdysozoa</taxon>
        <taxon>Arthropoda</taxon>
        <taxon>Hexapoda</taxon>
        <taxon>Insecta</taxon>
        <taxon>Pterygota</taxon>
        <taxon>Neoptera</taxon>
        <taxon>Endopterygota</taxon>
        <taxon>Coleoptera</taxon>
        <taxon>Polyphaga</taxon>
        <taxon>Cucujiformia</taxon>
        <taxon>Curculionidae</taxon>
        <taxon>Scolytinae</taxon>
        <taxon>Dendroctonus</taxon>
    </lineage>
</organism>
<sequence>MDKTNAYEPGQDNVMLEFIPKIEKNDPDPGKMNCRLCLAEINESDFSVLDGIFKDMLEIILPELNLVICESPSLCTNCLETLKQAYNFKSSCLEVEDKIHDFMSSNPSCVNLKQMVQATNSIGPIPDATSVCRTCLGVSEESLNTKIASYEGDPLQNMFEKCLPEMRLELTKDPSICSLCLEQLEEQFQFIMQCLDTEAKVSCYSESKKIFKGVELQAVHVFSITIDESDELEKPYEEIDSNSDRTMAIKLEETRIKSMGIKEEDGLSVTRMDFDECVFYPEIKSKVEPCSDSEDQHQPNETAQQRFMKQKRQTKCDEGDSDDSVTKESDLLDVRRVICTQSALDESPISKPKPRYYFRTEDDDVSEDELPTRSKRCKFCDFKTTFSSRYKAHMTMNHSNEEKKEEEKMKKVPDPYFRCRQPNCDFKTMSKRENAAHKQQHKKDREQHCNYCGMTFVRPDFLKKHVDNHEANPNTSNVEKKTTCNTGTSFNMSKRKESRKTFSINGQVLKMFKCRLCPYQTRLKSNHERHALTHKKITQIVAHKCNLCNFETIHKENFMTHMHNTHNEGDSKLMKCFLCSFQPADEAALKQHVLQVHKSTPG</sequence>
<feature type="compositionally biased region" description="Basic and acidic residues" evidence="7">
    <location>
        <begin position="289"/>
        <end position="298"/>
    </location>
</feature>
<dbReference type="GO" id="GO:0008270">
    <property type="term" value="F:zinc ion binding"/>
    <property type="evidence" value="ECO:0007669"/>
    <property type="project" value="UniProtKB-UniRule"/>
</dbReference>
<dbReference type="PANTHER" id="PTHR24379">
    <property type="entry name" value="KRAB AND ZINC FINGER DOMAIN-CONTAINING"/>
    <property type="match status" value="1"/>
</dbReference>
<reference evidence="10" key="2">
    <citation type="submission" date="2024-08" db="UniProtKB">
        <authorList>
            <consortium name="EnsemblMetazoa"/>
        </authorList>
    </citation>
    <scope>IDENTIFICATION</scope>
</reference>
<dbReference type="Proteomes" id="UP000019118">
    <property type="component" value="Unassembled WGS sequence"/>
</dbReference>
<keyword evidence="2" id="KW-0677">Repeat</keyword>
<proteinExistence type="predicted"/>
<evidence type="ECO:0000256" key="5">
    <source>
        <dbReference type="PROSITE-ProRule" id="PRU00042"/>
    </source>
</evidence>
<evidence type="ECO:0000256" key="6">
    <source>
        <dbReference type="PROSITE-ProRule" id="PRU01263"/>
    </source>
</evidence>
<name>A0AAR5PTG6_DENPD</name>
<evidence type="ECO:0000256" key="3">
    <source>
        <dbReference type="ARBA" id="ARBA00022771"/>
    </source>
</evidence>
<reference evidence="11" key="1">
    <citation type="journal article" date="2013" name="Genome Biol.">
        <title>Draft genome of the mountain pine beetle, Dendroctonus ponderosae Hopkins, a major forest pest.</title>
        <authorList>
            <person name="Keeling C.I."/>
            <person name="Yuen M.M."/>
            <person name="Liao N.Y."/>
            <person name="Docking T.R."/>
            <person name="Chan S.K."/>
            <person name="Taylor G.A."/>
            <person name="Palmquist D.L."/>
            <person name="Jackman S.D."/>
            <person name="Nguyen A."/>
            <person name="Li M."/>
            <person name="Henderson H."/>
            <person name="Janes J.K."/>
            <person name="Zhao Y."/>
            <person name="Pandoh P."/>
            <person name="Moore R."/>
            <person name="Sperling F.A."/>
            <person name="Huber D.P."/>
            <person name="Birol I."/>
            <person name="Jones S.J."/>
            <person name="Bohlmann J."/>
        </authorList>
    </citation>
    <scope>NUCLEOTIDE SEQUENCE</scope>
</reference>
<keyword evidence="3 5" id="KW-0863">Zinc-finger</keyword>
<evidence type="ECO:0000259" key="9">
    <source>
        <dbReference type="PROSITE" id="PS51915"/>
    </source>
</evidence>
<evidence type="ECO:0000256" key="7">
    <source>
        <dbReference type="SAM" id="MobiDB-lite"/>
    </source>
</evidence>
<dbReference type="SUPFAM" id="SSF57716">
    <property type="entry name" value="Glucocorticoid receptor-like (DNA-binding domain)"/>
    <property type="match status" value="1"/>
</dbReference>
<dbReference type="PROSITE" id="PS50157">
    <property type="entry name" value="ZINC_FINGER_C2H2_2"/>
    <property type="match status" value="1"/>
</dbReference>
<dbReference type="EnsemblMetazoa" id="XM_019908754.1">
    <property type="protein sequence ID" value="XP_019764313.1"/>
    <property type="gene ID" value="LOC109540394"/>
</dbReference>
<evidence type="ECO:0000313" key="11">
    <source>
        <dbReference type="Proteomes" id="UP000019118"/>
    </source>
</evidence>
<feature type="region of interest" description="Disordered" evidence="7">
    <location>
        <begin position="469"/>
        <end position="490"/>
    </location>
</feature>
<evidence type="ECO:0000256" key="1">
    <source>
        <dbReference type="ARBA" id="ARBA00022723"/>
    </source>
</evidence>
<keyword evidence="11" id="KW-1185">Reference proteome</keyword>
<dbReference type="InterPro" id="IPR013087">
    <property type="entry name" value="Znf_C2H2_type"/>
</dbReference>
<dbReference type="InterPro" id="IPR012934">
    <property type="entry name" value="Znf_AD"/>
</dbReference>
<dbReference type="Gene3D" id="3.30.160.60">
    <property type="entry name" value="Classic Zinc Finger"/>
    <property type="match status" value="2"/>
</dbReference>
<feature type="binding site" evidence="6">
    <location>
        <position position="78"/>
    </location>
    <ligand>
        <name>Zn(2+)</name>
        <dbReference type="ChEBI" id="CHEBI:29105"/>
    </ligand>
</feature>
<keyword evidence="1 6" id="KW-0479">Metal-binding</keyword>
<dbReference type="AlphaFoldDB" id="A0AAR5PTG6"/>
<evidence type="ECO:0000259" key="8">
    <source>
        <dbReference type="PROSITE" id="PS50157"/>
    </source>
</evidence>
<feature type="binding site" evidence="6">
    <location>
        <position position="34"/>
    </location>
    <ligand>
        <name>Zn(2+)</name>
        <dbReference type="ChEBI" id="CHEBI:29105"/>
    </ligand>
</feature>
<feature type="compositionally biased region" description="Basic and acidic residues" evidence="7">
    <location>
        <begin position="314"/>
        <end position="327"/>
    </location>
</feature>
<feature type="region of interest" description="Disordered" evidence="7">
    <location>
        <begin position="289"/>
        <end position="327"/>
    </location>
</feature>
<feature type="compositionally biased region" description="Polar residues" evidence="7">
    <location>
        <begin position="471"/>
        <end position="490"/>
    </location>
</feature>
<keyword evidence="4 6" id="KW-0862">Zinc</keyword>
<dbReference type="PROSITE" id="PS00028">
    <property type="entry name" value="ZINC_FINGER_C2H2_1"/>
    <property type="match status" value="1"/>
</dbReference>
<dbReference type="SMART" id="SM00355">
    <property type="entry name" value="ZnF_C2H2"/>
    <property type="match status" value="6"/>
</dbReference>
<feature type="binding site" evidence="6">
    <location>
        <position position="75"/>
    </location>
    <ligand>
        <name>Zn(2+)</name>
        <dbReference type="ChEBI" id="CHEBI:29105"/>
    </ligand>
</feature>
<dbReference type="SMART" id="SM00868">
    <property type="entry name" value="zf-AD"/>
    <property type="match status" value="2"/>
</dbReference>
<protein>
    <recommendedName>
        <fullName evidence="12">ZAD domain-containing protein</fullName>
    </recommendedName>
</protein>
<dbReference type="GO" id="GO:0005634">
    <property type="term" value="C:nucleus"/>
    <property type="evidence" value="ECO:0007669"/>
    <property type="project" value="InterPro"/>
</dbReference>
<dbReference type="PROSITE" id="PS51915">
    <property type="entry name" value="ZAD"/>
    <property type="match status" value="1"/>
</dbReference>
<dbReference type="InterPro" id="IPR036236">
    <property type="entry name" value="Znf_C2H2_sf"/>
</dbReference>
<evidence type="ECO:0000256" key="4">
    <source>
        <dbReference type="ARBA" id="ARBA00022833"/>
    </source>
</evidence>
<accession>A0AAR5PTG6</accession>
<dbReference type="PANTHER" id="PTHR24379:SF121">
    <property type="entry name" value="C2H2-TYPE DOMAIN-CONTAINING PROTEIN"/>
    <property type="match status" value="1"/>
</dbReference>
<feature type="domain" description="ZAD" evidence="9">
    <location>
        <begin position="32"/>
        <end position="102"/>
    </location>
</feature>
<feature type="binding site" evidence="6">
    <location>
        <position position="37"/>
    </location>
    <ligand>
        <name>Zn(2+)</name>
        <dbReference type="ChEBI" id="CHEBI:29105"/>
    </ligand>
</feature>